<protein>
    <recommendedName>
        <fullName evidence="3">DUF4158 domain-containing protein</fullName>
    </recommendedName>
</protein>
<evidence type="ECO:0000313" key="2">
    <source>
        <dbReference type="Proteomes" id="UP001348265"/>
    </source>
</evidence>
<evidence type="ECO:0000313" key="1">
    <source>
        <dbReference type="EMBL" id="MEF3113806.1"/>
    </source>
</evidence>
<comment type="caution">
    <text evidence="1">The sequence shown here is derived from an EMBL/GenBank/DDBJ whole genome shotgun (WGS) entry which is preliminary data.</text>
</comment>
<name>A0ABU7WQK0_9ACTN</name>
<evidence type="ECO:0008006" key="3">
    <source>
        <dbReference type="Google" id="ProtNLM"/>
    </source>
</evidence>
<dbReference type="Proteomes" id="UP001348265">
    <property type="component" value="Unassembled WGS sequence"/>
</dbReference>
<dbReference type="EMBL" id="JAVFKM010000004">
    <property type="protein sequence ID" value="MEF3113806.1"/>
    <property type="molecule type" value="Genomic_DNA"/>
</dbReference>
<proteinExistence type="predicted"/>
<gene>
    <name evidence="1" type="ORF">RB636_11450</name>
</gene>
<reference evidence="1 2" key="1">
    <citation type="submission" date="2023-08" db="EMBL/GenBank/DDBJ databases">
        <authorList>
            <person name="Sharma P."/>
            <person name="Verma V."/>
            <person name="Mohan M.K."/>
            <person name="Dubey A.K."/>
        </authorList>
    </citation>
    <scope>NUCLEOTIDE SEQUENCE [LARGE SCALE GENOMIC DNA]</scope>
    <source>
        <strain evidence="1 2">ADP4</strain>
    </source>
</reference>
<keyword evidence="2" id="KW-1185">Reference proteome</keyword>
<accession>A0ABU7WQK0</accession>
<sequence>MPVKFLSDEQADAYGMSAEEPTRPELEWFFSPDDVDQRLLALRRTEYHPLGSGSRCARRGTSGLFLQGTHLAP</sequence>
<organism evidence="1 2">
    <name type="scientific">Streptomyces chrestomyceticus</name>
    <dbReference type="NCBI Taxonomy" id="68185"/>
    <lineage>
        <taxon>Bacteria</taxon>
        <taxon>Bacillati</taxon>
        <taxon>Actinomycetota</taxon>
        <taxon>Actinomycetes</taxon>
        <taxon>Kitasatosporales</taxon>
        <taxon>Streptomycetaceae</taxon>
        <taxon>Streptomyces</taxon>
    </lineage>
</organism>